<feature type="domain" description="RanBP2-type" evidence="8">
    <location>
        <begin position="1908"/>
        <end position="1937"/>
    </location>
</feature>
<dbReference type="InterPro" id="IPR045255">
    <property type="entry name" value="RanBP1-like"/>
</dbReference>
<dbReference type="Pfam" id="PF00641">
    <property type="entry name" value="Zn_ribbon_RanBP"/>
    <property type="match status" value="2"/>
</dbReference>
<feature type="domain" description="RanBD1" evidence="7">
    <location>
        <begin position="1620"/>
        <end position="1757"/>
    </location>
</feature>
<feature type="region of interest" description="Disordered" evidence="6">
    <location>
        <begin position="798"/>
        <end position="825"/>
    </location>
</feature>
<feature type="compositionally biased region" description="Basic and acidic residues" evidence="6">
    <location>
        <begin position="1272"/>
        <end position="1283"/>
    </location>
</feature>
<feature type="region of interest" description="Disordered" evidence="6">
    <location>
        <begin position="394"/>
        <end position="413"/>
    </location>
</feature>
<comment type="caution">
    <text evidence="10">The sequence shown here is derived from an EMBL/GenBank/DDBJ whole genome shotgun (WGS) entry which is preliminary data.</text>
</comment>
<organism evidence="10 11">
    <name type="scientific">Drosophila gunungcola</name>
    <name type="common">fruit fly</name>
    <dbReference type="NCBI Taxonomy" id="103775"/>
    <lineage>
        <taxon>Eukaryota</taxon>
        <taxon>Metazoa</taxon>
        <taxon>Ecdysozoa</taxon>
        <taxon>Arthropoda</taxon>
        <taxon>Hexapoda</taxon>
        <taxon>Insecta</taxon>
        <taxon>Pterygota</taxon>
        <taxon>Neoptera</taxon>
        <taxon>Endopterygota</taxon>
        <taxon>Diptera</taxon>
        <taxon>Brachycera</taxon>
        <taxon>Muscomorpha</taxon>
        <taxon>Ephydroidea</taxon>
        <taxon>Drosophilidae</taxon>
        <taxon>Drosophila</taxon>
        <taxon>Sophophora</taxon>
    </lineage>
</organism>
<dbReference type="EMBL" id="JAMKOV010000001">
    <property type="protein sequence ID" value="KAI8044146.1"/>
    <property type="molecule type" value="Genomic_DNA"/>
</dbReference>
<evidence type="ECO:0000313" key="11">
    <source>
        <dbReference type="Proteomes" id="UP001059596"/>
    </source>
</evidence>
<feature type="region of interest" description="Disordered" evidence="6">
    <location>
        <begin position="2282"/>
        <end position="2319"/>
    </location>
</feature>
<feature type="domain" description="WH1" evidence="9">
    <location>
        <begin position="2063"/>
        <end position="2178"/>
    </location>
</feature>
<protein>
    <recommendedName>
        <fullName evidence="12">E3 SUMO-protein ligase RanBP2</fullName>
    </recommendedName>
</protein>
<evidence type="ECO:0000256" key="1">
    <source>
        <dbReference type="ARBA" id="ARBA00022553"/>
    </source>
</evidence>
<keyword evidence="4" id="KW-0862">Zinc</keyword>
<feature type="compositionally biased region" description="Polar residues" evidence="6">
    <location>
        <begin position="1193"/>
        <end position="1208"/>
    </location>
</feature>
<feature type="compositionally biased region" description="Acidic residues" evidence="6">
    <location>
        <begin position="2034"/>
        <end position="2044"/>
    </location>
</feature>
<dbReference type="GO" id="GO:0005737">
    <property type="term" value="C:cytoplasm"/>
    <property type="evidence" value="ECO:0007669"/>
    <property type="project" value="TreeGrafter"/>
</dbReference>
<feature type="compositionally biased region" description="Polar residues" evidence="6">
    <location>
        <begin position="2309"/>
        <end position="2319"/>
    </location>
</feature>
<accession>A0A9P9YW30</accession>
<feature type="region of interest" description="Disordered" evidence="6">
    <location>
        <begin position="2356"/>
        <end position="2433"/>
    </location>
</feature>
<feature type="compositionally biased region" description="Polar residues" evidence="6">
    <location>
        <begin position="2016"/>
        <end position="2026"/>
    </location>
</feature>
<dbReference type="SMART" id="SM00160">
    <property type="entry name" value="RanBD"/>
    <property type="match status" value="4"/>
</dbReference>
<feature type="compositionally biased region" description="Basic and acidic residues" evidence="6">
    <location>
        <begin position="394"/>
        <end position="404"/>
    </location>
</feature>
<dbReference type="PROSITE" id="PS50196">
    <property type="entry name" value="RANBD1"/>
    <property type="match status" value="4"/>
</dbReference>
<sequence length="2789" mass="304024">MFTTRKEVDEQVHKLLGKLPPGNERDIKGLTVARLYNKIQEYPKAIEYLNSYLRVKDEAVAHKLIALCYSKLKTPDLQKALQHLQRCIQLNPRQHDVIKDACQLLMDEKSNFNTEQAKYWLDLAAGEDLSDNELVFALRMRVNLKESNGGVGDGVADGEDNTMELLMHKELQIRPHDVTARVRLLRNYVEKKKLDQAFNYAFKAELEAKGCTSQSSEWYEMVWLMLSKIELTKDVKKNWRFWQLTLHALDRLMQLSLEAANGLADSSSSLFRLDQYLHKFSNVIERAGDAPQRELHQSCAEHYTGQLLLHAVALIFKRELLGNKNKWMSTLRSVLPLLLLGFQVRPLQESHAHNWMKHCDAEQKQLMQLWRQQGAFRCAQLGRTLLGCLERSRTDNENQKENSNHNENQAPAQTLSGLFGDSEELLSCAHQQCLDKSWRRQLYQLLFTHAEHKLKDQSSHLVHHPRLQLPLFEWPNLAEIETCEQQALLLPPQTLAQHVYLALGTEPDNLGEAPRVLFYEGFRRDVKQNLNYCGYDSISQLDVDLYLYATVIQTQRRLQLQREAYDSSNLGNRNAATRPHMMPYANLVGHMAASEQSNWWDLVLRLHRNQLTTEGNRAEQRAQLQVGLEAVRGVNGPKADSIIIFRLGKILQSRGDRATLEARIDALYRQGFTMLRRQQTQQLDPFVRIFKYGSAASTLAWQELQSLAEHAVTYFSAKMFKAGQYEQFVDEVRGLNLPMATYMQADAYRLLEDSGKAARVSRARFSERRQECLQQTQQLLRNDTKHPLSTVIQRELRRSQQNRSIQGMNDSFGSPDVHNNSSTYEDAEDDFYSGAALSANRSRRQLEPQAPVTPIVVAQPSLEMEQTVKQISKSLCVLKDDVSVGMEAMRQEIKTLTEKFTGLEDLLKKIKISSRDTPTRDVDPASALGLDDFFIIEDALAEHQQQQQQQQHHHNQAAVHQVVPNPYGGPTAGFYNGVPNTPSAQDRFLPGAYGSPMFNQNQMYNYYAAQAQAQAQAQFLRTPPAPGSIPPPNMFGPRNPNFGLPSIFPPPTGPSMAPYIDAMGNFTQPPPSLIPPPAQPAPAPASLSLVDQKPAAAALPTPGFFNPSAPGFGASPIQVPQSKPLSVPTAPVPAAAIVNPPVPVPVAVPAPIQIPQVVAPTLPAPAPAVSVPAMFNRALNNQPVEKEPPANVVITSSDPLPKPTSASVQPTLSVTIPAQHIKPSLVQAPEQQAQQQPQPVVPAPTAAFSFNFGTKSSESPFSFKSQVAKAAAEKQLEQEREAAAELNQSGASDPNKSLQQADNSAADDYDARPDFQAIIPLPDEVEVRTGEEDEEVKFSSRSKLFRLADKEWKERGTGLIKILCDKATGVSRVLMRRDQTHKVCANHKITADMSLATASQDKEKKSFLWVANDFADEQVRLEKFLVRFKTAEVAEEFRLAFTNASQATAKVEKAKPVEKVTQKPVETKEAVAPAAFSPPKSFVTSTPAPNSLFGKPQEQTKPDPVPAPPAAVAKSLFGTLSGVVAAPPAATAPSAPAPFANFSFKGNGTSSGFGSGSTASPFGNLSFGGVSAVGTSNTDNSTLFTTALAKDNTLQSQTPQAQLNKSATSDAEEDYVPTAQFAPVIALPELVEVVTGEENEDVLFEHRAKLLRWDRQSNEWKERGLGNMKILRDRSNPNQVRLLMRREQVHKLCCNQRLMPETKFTAASNIKAAVTWAGPDYSDEEVTAVLLAVRFKSTDVSQEFLDAVQKAQQSIGNEPKKQDDAGEKEKEKEKPAKGFGDAFKPKAGSWSCQGCYTNNGQDQLYCVACQEPKDATVPPKPSTGLDQGNALNLTTSSATKFSFGFAPAALPSTGGFSFGGAATQPKEEVKEKPVVAAVTASASAPAAPAFGFGKTASNTGFGDAFKPKVGSWSCSGCYLNNPGESLYCSACEAPKDDTVPKKENTLGSGLTLPASSQFNFGFGAGNKDNKDNKPTDVVASKSSNVFGSSTFSFAAPVVAAPAAPAGLVGAGSFTFSMPKPNQTQPKSPAAHEGEDNDSHEEEEENNAYFAPVIPLPDKIDVKTGEEDEELLYVHKAKLYRLTEGEWKERGLGDVKILRHRETKKLRVVMRREQVFKICLNHVLNSNVVYKPKSETSWMFAVHDFSEGESVLERFALRFKNQEVAQGFNNAVKKALDGTAIAIEEGSDTAVSSSTLTASTSSADNLLQDHIGGASCRGCDPEKFEFGNATSSPVSSSAGEVNPPLPMTLPILTLPQISSVIPPTAAPAPSIFKASSLGTTTKPSSFSSFTNSPTPEASKPPSSAFLFGSTDKSQSGGTAATPFANLQKSISSGGQGNVLGSIFSSSVLNQAPADDSAKSIFGGGEQKKESPNSNSIFGGVKPDSQSAANQEASKSIFGNTGGAPVFGGPNPFGLPKVESQPLDGKEAPKSIFGGTPSIFGSTKVGSQAAPASQDASKSIFGGSPSVFGGSTGGSFVFGSGTVFGQKEAPVSFTDLGKQAAQPEKVAEETKDKQDTVTSTTFADLGNKAGSTFADLANKPAGGTFADFANKATNDFANLSANSQGNPTVFNKSGGGSGGFYNLTHQNAFKNFGSASQTGKNNESGAAGDGDEDGDGTTDDNYDPHYDPIVELPDEIVVTTGEENETKLYGERAKLYRYDTELKQWKERGKFWSHIQLNACVGEIKVLEHPELQTFRLVMRQEQIHKLVLNMKITGTMQFDYMNEQKKSFLWAGYNYAVDAEGKVGTEGVLERLACRFGKEETADVFLKTVNSCVQRAKALDCDQEDEQDSS</sequence>
<feature type="compositionally biased region" description="Low complexity" evidence="6">
    <location>
        <begin position="2282"/>
        <end position="2294"/>
    </location>
</feature>
<dbReference type="PROSITE" id="PS50229">
    <property type="entry name" value="WH1"/>
    <property type="match status" value="1"/>
</dbReference>
<feature type="compositionally biased region" description="Basic and acidic residues" evidence="6">
    <location>
        <begin position="1758"/>
        <end position="1776"/>
    </location>
</feature>
<evidence type="ECO:0000259" key="7">
    <source>
        <dbReference type="PROSITE" id="PS50196"/>
    </source>
</evidence>
<dbReference type="InterPro" id="IPR011993">
    <property type="entry name" value="PH-like_dom_sf"/>
</dbReference>
<feature type="region of interest" description="Disordered" evidence="6">
    <location>
        <begin position="2590"/>
        <end position="2624"/>
    </location>
</feature>
<evidence type="ECO:0000256" key="3">
    <source>
        <dbReference type="ARBA" id="ARBA00022771"/>
    </source>
</evidence>
<feature type="region of interest" description="Disordered" evidence="6">
    <location>
        <begin position="2016"/>
        <end position="2044"/>
    </location>
</feature>
<evidence type="ECO:0000256" key="2">
    <source>
        <dbReference type="ARBA" id="ARBA00022723"/>
    </source>
</evidence>
<feature type="region of interest" description="Disordered" evidence="6">
    <location>
        <begin position="1186"/>
        <end position="1208"/>
    </location>
</feature>
<dbReference type="FunFam" id="4.10.1060.10:FF:000003">
    <property type="entry name" value="E3 SUMO-protein ligase RanBP2"/>
    <property type="match status" value="1"/>
</dbReference>
<evidence type="ECO:0008006" key="12">
    <source>
        <dbReference type="Google" id="ProtNLM"/>
    </source>
</evidence>
<evidence type="ECO:0000259" key="8">
    <source>
        <dbReference type="PROSITE" id="PS50199"/>
    </source>
</evidence>
<evidence type="ECO:0000256" key="4">
    <source>
        <dbReference type="ARBA" id="ARBA00022833"/>
    </source>
</evidence>
<keyword evidence="3 5" id="KW-0863">Zinc-finger</keyword>
<keyword evidence="2" id="KW-0479">Metal-binding</keyword>
<dbReference type="PROSITE" id="PS01358">
    <property type="entry name" value="ZF_RANBP2_1"/>
    <property type="match status" value="2"/>
</dbReference>
<dbReference type="PROSITE" id="PS50199">
    <property type="entry name" value="ZF_RANBP2_2"/>
    <property type="match status" value="2"/>
</dbReference>
<dbReference type="InterPro" id="IPR001876">
    <property type="entry name" value="Znf_RanBP2"/>
</dbReference>
<feature type="region of interest" description="Disordered" evidence="6">
    <location>
        <begin position="1272"/>
        <end position="1307"/>
    </location>
</feature>
<dbReference type="SMART" id="SM00547">
    <property type="entry name" value="ZnF_RBZ"/>
    <property type="match status" value="2"/>
</dbReference>
<feature type="domain" description="RanBD1" evidence="7">
    <location>
        <begin position="2048"/>
        <end position="2174"/>
    </location>
</feature>
<feature type="region of interest" description="Disordered" evidence="6">
    <location>
        <begin position="1751"/>
        <end position="1780"/>
    </location>
</feature>
<evidence type="ECO:0000256" key="6">
    <source>
        <dbReference type="SAM" id="MobiDB-lite"/>
    </source>
</evidence>
<dbReference type="Pfam" id="PF00638">
    <property type="entry name" value="Ran_BP1"/>
    <property type="match status" value="4"/>
</dbReference>
<proteinExistence type="predicted"/>
<feature type="compositionally biased region" description="Polar residues" evidence="6">
    <location>
        <begin position="1287"/>
        <end position="1303"/>
    </location>
</feature>
<dbReference type="InterPro" id="IPR011990">
    <property type="entry name" value="TPR-like_helical_dom_sf"/>
</dbReference>
<dbReference type="PANTHER" id="PTHR23138:SF87">
    <property type="entry name" value="E3 SUMO-PROTEIN LIGASE RANBP2"/>
    <property type="match status" value="1"/>
</dbReference>
<dbReference type="SUPFAM" id="SSF50729">
    <property type="entry name" value="PH domain-like"/>
    <property type="match status" value="4"/>
</dbReference>
<gene>
    <name evidence="10" type="ORF">M5D96_000297</name>
</gene>
<keyword evidence="1" id="KW-0597">Phosphoprotein</keyword>
<dbReference type="PANTHER" id="PTHR23138">
    <property type="entry name" value="RAN BINDING PROTEIN"/>
    <property type="match status" value="1"/>
</dbReference>
<dbReference type="GO" id="GO:0008270">
    <property type="term" value="F:zinc ion binding"/>
    <property type="evidence" value="ECO:0007669"/>
    <property type="project" value="UniProtKB-KW"/>
</dbReference>
<feature type="domain" description="RanBP2-type" evidence="8">
    <location>
        <begin position="1786"/>
        <end position="1815"/>
    </location>
</feature>
<reference evidence="10" key="1">
    <citation type="journal article" date="2023" name="Genome Biol. Evol.">
        <title>Long-read-based Genome Assembly of Drosophila gunungcola Reveals Fewer Chemosensory Genes in Flower-breeding Species.</title>
        <authorList>
            <person name="Negi A."/>
            <person name="Liao B.Y."/>
            <person name="Yeh S.D."/>
        </authorList>
    </citation>
    <scope>NUCLEOTIDE SEQUENCE</scope>
    <source>
        <strain evidence="10">Sukarami</strain>
    </source>
</reference>
<feature type="region of interest" description="Disordered" evidence="6">
    <location>
        <begin position="1468"/>
        <end position="1506"/>
    </location>
</feature>
<dbReference type="Gene3D" id="1.25.40.10">
    <property type="entry name" value="Tetratricopeptide repeat domain"/>
    <property type="match status" value="1"/>
</dbReference>
<dbReference type="InterPro" id="IPR000697">
    <property type="entry name" value="WH1/EVH1_dom"/>
</dbReference>
<dbReference type="InterPro" id="IPR000156">
    <property type="entry name" value="Ran_bind_dom"/>
</dbReference>
<evidence type="ECO:0000256" key="5">
    <source>
        <dbReference type="PROSITE-ProRule" id="PRU00322"/>
    </source>
</evidence>
<feature type="compositionally biased region" description="Basic and acidic residues" evidence="6">
    <location>
        <begin position="2503"/>
        <end position="2513"/>
    </location>
</feature>
<evidence type="ECO:0000313" key="10">
    <source>
        <dbReference type="EMBL" id="KAI8044146.1"/>
    </source>
</evidence>
<feature type="domain" description="RanBD1" evidence="7">
    <location>
        <begin position="1314"/>
        <end position="1450"/>
    </location>
</feature>
<feature type="compositionally biased region" description="Polar residues" evidence="6">
    <location>
        <begin position="2590"/>
        <end position="2602"/>
    </location>
</feature>
<feature type="region of interest" description="Disordered" evidence="6">
    <location>
        <begin position="2493"/>
        <end position="2525"/>
    </location>
</feature>
<evidence type="ECO:0000259" key="9">
    <source>
        <dbReference type="PROSITE" id="PS50229"/>
    </source>
</evidence>
<dbReference type="Gene3D" id="4.10.1060.10">
    <property type="entry name" value="Zinc finger, RanBP2-type"/>
    <property type="match status" value="2"/>
</dbReference>
<dbReference type="FunFam" id="2.30.29.30:FF:000018">
    <property type="entry name" value="E3 SUMO-protein ligase RanBP2"/>
    <property type="match status" value="3"/>
</dbReference>
<dbReference type="Proteomes" id="UP001059596">
    <property type="component" value="Chromosome 3R"/>
</dbReference>
<dbReference type="Gene3D" id="2.30.29.30">
    <property type="entry name" value="Pleckstrin-homology domain (PH domain)/Phosphotyrosine-binding domain (PTB)"/>
    <property type="match status" value="4"/>
</dbReference>
<feature type="domain" description="RanBD1" evidence="7">
    <location>
        <begin position="2623"/>
        <end position="2777"/>
    </location>
</feature>
<feature type="compositionally biased region" description="Polar residues" evidence="6">
    <location>
        <begin position="799"/>
        <end position="824"/>
    </location>
</feature>
<dbReference type="GO" id="GO:0005096">
    <property type="term" value="F:GTPase activator activity"/>
    <property type="evidence" value="ECO:0007669"/>
    <property type="project" value="TreeGrafter"/>
</dbReference>
<name>A0A9P9YW30_9MUSC</name>
<dbReference type="SUPFAM" id="SSF48452">
    <property type="entry name" value="TPR-like"/>
    <property type="match status" value="1"/>
</dbReference>
<feature type="compositionally biased region" description="Polar residues" evidence="6">
    <location>
        <begin position="2382"/>
        <end position="2397"/>
    </location>
</feature>
<keyword evidence="11" id="KW-1185">Reference proteome</keyword>
<dbReference type="GO" id="GO:0005643">
    <property type="term" value="C:nuclear pore"/>
    <property type="evidence" value="ECO:0007669"/>
    <property type="project" value="TreeGrafter"/>
</dbReference>
<feature type="compositionally biased region" description="Acidic residues" evidence="6">
    <location>
        <begin position="2607"/>
        <end position="2619"/>
    </location>
</feature>